<keyword evidence="2" id="KW-1185">Reference proteome</keyword>
<accession>A0A9D5H972</accession>
<dbReference type="OrthoDB" id="239812at2759"/>
<evidence type="ECO:0000313" key="2">
    <source>
        <dbReference type="Proteomes" id="UP001085076"/>
    </source>
</evidence>
<dbReference type="Proteomes" id="UP001085076">
    <property type="component" value="Miscellaneous, Linkage group lg07"/>
</dbReference>
<organism evidence="1 2">
    <name type="scientific">Dioscorea zingiberensis</name>
    <dbReference type="NCBI Taxonomy" id="325984"/>
    <lineage>
        <taxon>Eukaryota</taxon>
        <taxon>Viridiplantae</taxon>
        <taxon>Streptophyta</taxon>
        <taxon>Embryophyta</taxon>
        <taxon>Tracheophyta</taxon>
        <taxon>Spermatophyta</taxon>
        <taxon>Magnoliopsida</taxon>
        <taxon>Liliopsida</taxon>
        <taxon>Dioscoreales</taxon>
        <taxon>Dioscoreaceae</taxon>
        <taxon>Dioscorea</taxon>
    </lineage>
</organism>
<dbReference type="PROSITE" id="PS51257">
    <property type="entry name" value="PROKAR_LIPOPROTEIN"/>
    <property type="match status" value="1"/>
</dbReference>
<dbReference type="EMBL" id="JAGGNH010000007">
    <property type="protein sequence ID" value="KAJ0967847.1"/>
    <property type="molecule type" value="Genomic_DNA"/>
</dbReference>
<reference evidence="1" key="1">
    <citation type="submission" date="2021-03" db="EMBL/GenBank/DDBJ databases">
        <authorList>
            <person name="Li Z."/>
            <person name="Yang C."/>
        </authorList>
    </citation>
    <scope>NUCLEOTIDE SEQUENCE</scope>
    <source>
        <strain evidence="1">Dzin_1.0</strain>
        <tissue evidence="1">Leaf</tissue>
    </source>
</reference>
<evidence type="ECO:0000313" key="1">
    <source>
        <dbReference type="EMBL" id="KAJ0967847.1"/>
    </source>
</evidence>
<sequence>MALQEGRPHRRAARPGRDPLCLCFTILTAACPSPREEENLLSENSSLSNTVKKLNRDVFKFENHFLRSGPEKAAKYVVLGEKQKVQLMRDSNNQIEITTSMTMKQRNKLTSTKIYRYLGDYLIMSASALL</sequence>
<reference evidence="1" key="2">
    <citation type="journal article" date="2022" name="Hortic Res">
        <title>The genome of Dioscorea zingiberensis sheds light on the biosynthesis, origin and evolution of the medicinally important diosgenin saponins.</title>
        <authorList>
            <person name="Li Y."/>
            <person name="Tan C."/>
            <person name="Li Z."/>
            <person name="Guo J."/>
            <person name="Li S."/>
            <person name="Chen X."/>
            <person name="Wang C."/>
            <person name="Dai X."/>
            <person name="Yang H."/>
            <person name="Song W."/>
            <person name="Hou L."/>
            <person name="Xu J."/>
            <person name="Tong Z."/>
            <person name="Xu A."/>
            <person name="Yuan X."/>
            <person name="Wang W."/>
            <person name="Yang Q."/>
            <person name="Chen L."/>
            <person name="Sun Z."/>
            <person name="Wang K."/>
            <person name="Pan B."/>
            <person name="Chen J."/>
            <person name="Bao Y."/>
            <person name="Liu F."/>
            <person name="Qi X."/>
            <person name="Gang D.R."/>
            <person name="Wen J."/>
            <person name="Li J."/>
        </authorList>
    </citation>
    <scope>NUCLEOTIDE SEQUENCE</scope>
    <source>
        <strain evidence="1">Dzin_1.0</strain>
    </source>
</reference>
<comment type="caution">
    <text evidence="1">The sequence shown here is derived from an EMBL/GenBank/DDBJ whole genome shotgun (WGS) entry which is preliminary data.</text>
</comment>
<protein>
    <submittedName>
        <fullName evidence="1">Uncharacterized protein</fullName>
    </submittedName>
</protein>
<name>A0A9D5H972_9LILI</name>
<dbReference type="AlphaFoldDB" id="A0A9D5H972"/>
<proteinExistence type="predicted"/>
<gene>
    <name evidence="1" type="ORF">J5N97_024764</name>
</gene>